<comment type="caution">
    <text evidence="10">Lacks conserved residue(s) required for the propagation of feature annotation.</text>
</comment>
<comment type="caution">
    <text evidence="14">The sequence shown here is derived from an EMBL/GenBank/DDBJ whole genome shotgun (WGS) entry which is preliminary data.</text>
</comment>
<protein>
    <recommendedName>
        <fullName evidence="10">CCA-adding enzyme</fullName>
        <ecNumber evidence="10">2.7.7.72</ecNumber>
    </recommendedName>
    <alternativeName>
        <fullName evidence="10">CCA tRNA nucleotidyltransferase</fullName>
    </alternativeName>
    <alternativeName>
        <fullName evidence="10">tRNA CCA-pyrophosphorylase</fullName>
    </alternativeName>
    <alternativeName>
        <fullName evidence="10">tRNA adenylyl-/cytidylyl- transferase</fullName>
    </alternativeName>
    <alternativeName>
        <fullName evidence="10">tRNA nucleotidyltransferase</fullName>
    </alternativeName>
    <alternativeName>
        <fullName evidence="10">tRNA-NT</fullName>
    </alternativeName>
</protein>
<dbReference type="PANTHER" id="PTHR39643:SF1">
    <property type="entry name" value="CCA-ADDING ENZYME"/>
    <property type="match status" value="1"/>
</dbReference>
<sequence length="474" mass="55336">MATNRFDEVERKILENIKPTPEDRELLLNTYAKIKENIEKYFKSIGLEAEATLQGSVAHDTWLRGDMDIDVFVLFPKHIPVEELKTRIFQYLIDSLKNLGRVELRYAEHPYVKLFIGRVEADIVPAYKLSSPKEITTAVDRTPFHTFFVNSRLNDKLRDDVRLLKKFMKTIGVYGAEIGTRGFSGYAVELLIIAYGGFREVLKASCKWKIPVFIDNLVEEGVDRKELFRYLRKKYPDSIIYLPDPVDPFRNTTANVSLGNVVKMIIASTCYLNNPQPYFFEEDIEIPSREDIIERLKNSCIAILGFTIENLPPECIWGEALRVADRLAKLLERFDYIVIDYSVWTDEKNTVLIAVEVDECTKPTYKLYVGPDTIAINRILDFIKKHVEKNSFGPWIDRDGNLKAFGRRKHTFIMDILEKRENEYMVAPHLKKKWLQSILTPDLLDKLINLDEGLRKWLLKFIVKRERWIRNCIQ</sequence>
<dbReference type="EC" id="2.7.7.72" evidence="10"/>
<dbReference type="AlphaFoldDB" id="A0A7C4JLE0"/>
<feature type="binding site" evidence="10">
    <location>
        <position position="174"/>
    </location>
    <ligand>
        <name>CTP</name>
        <dbReference type="ChEBI" id="CHEBI:37563"/>
    </ligand>
</feature>
<evidence type="ECO:0000259" key="12">
    <source>
        <dbReference type="Pfam" id="PF09249"/>
    </source>
</evidence>
<feature type="binding site" evidence="10">
    <location>
        <position position="145"/>
    </location>
    <ligand>
        <name>ATP</name>
        <dbReference type="ChEBI" id="CHEBI:30616"/>
    </ligand>
</feature>
<comment type="miscellaneous">
    <text evidence="10">A single active site specifically recognizes both ATP and CTP and is responsible for their addition.</text>
</comment>
<dbReference type="GO" id="GO:0001680">
    <property type="term" value="P:tRNA 3'-terminal CCA addition"/>
    <property type="evidence" value="ECO:0007669"/>
    <property type="project" value="UniProtKB-UniRule"/>
</dbReference>
<evidence type="ECO:0000256" key="3">
    <source>
        <dbReference type="ARBA" id="ARBA00022695"/>
    </source>
</evidence>
<keyword evidence="6 10" id="KW-0692">RNA repair</keyword>
<dbReference type="EMBL" id="DTBP01000017">
    <property type="protein sequence ID" value="HGQ73956.1"/>
    <property type="molecule type" value="Genomic_DNA"/>
</dbReference>
<comment type="similarity">
    <text evidence="10">Belongs to the tRNA nucleotidyltransferase/poly(A) polymerase family. Archaeal CCA-adding enzyme subfamily.</text>
</comment>
<evidence type="ECO:0000259" key="11">
    <source>
        <dbReference type="Pfam" id="PF01909"/>
    </source>
</evidence>
<dbReference type="Gene3D" id="3.30.70.590">
    <property type="entry name" value="Poly(A) polymerase predicted RNA binding domain"/>
    <property type="match status" value="1"/>
</dbReference>
<dbReference type="GO" id="GO:0000287">
    <property type="term" value="F:magnesium ion binding"/>
    <property type="evidence" value="ECO:0007669"/>
    <property type="project" value="UniProtKB-UniRule"/>
</dbReference>
<keyword evidence="8 10" id="KW-0460">Magnesium</keyword>
<dbReference type="GO" id="GO:0000049">
    <property type="term" value="F:tRNA binding"/>
    <property type="evidence" value="ECO:0007669"/>
    <property type="project" value="UniProtKB-UniRule"/>
</dbReference>
<gene>
    <name evidence="10 14" type="primary">cca</name>
    <name evidence="14" type="ORF">ENU20_02635</name>
</gene>
<feature type="binding site" evidence="10">
    <location>
        <position position="68"/>
    </location>
    <ligand>
        <name>Mg(2+)</name>
        <dbReference type="ChEBI" id="CHEBI:18420"/>
    </ligand>
</feature>
<feature type="domain" description="tRNA nucleotidyltransferase substrate binding" evidence="12">
    <location>
        <begin position="159"/>
        <end position="281"/>
    </location>
</feature>
<dbReference type="HAMAP" id="MF_01264">
    <property type="entry name" value="CCA_arch"/>
    <property type="match status" value="1"/>
</dbReference>
<proteinExistence type="inferred from homology"/>
<dbReference type="Gene3D" id="3.30.70.1550">
    <property type="entry name" value="Archaeal tRNA CCA-adding enzyme catalytic domain"/>
    <property type="match status" value="1"/>
</dbReference>
<dbReference type="PIRSF" id="PIRSF005335">
    <property type="entry name" value="CCA_arch"/>
    <property type="match status" value="1"/>
</dbReference>
<feature type="binding site" evidence="10">
    <location>
        <position position="145"/>
    </location>
    <ligand>
        <name>CTP</name>
        <dbReference type="ChEBI" id="CHEBI:37563"/>
    </ligand>
</feature>
<dbReference type="Gene3D" id="1.10.1410.30">
    <property type="entry name" value="CCA tRNA nucleotidyltransferase, domain 2"/>
    <property type="match status" value="1"/>
</dbReference>
<dbReference type="SUPFAM" id="SSF81631">
    <property type="entry name" value="PAP/OAS1 substrate-binding domain"/>
    <property type="match status" value="1"/>
</dbReference>
<keyword evidence="4 10" id="KW-0479">Metal-binding</keyword>
<dbReference type="InterPro" id="IPR048833">
    <property type="entry name" value="CAA_C"/>
</dbReference>
<dbReference type="InterPro" id="IPR015329">
    <property type="entry name" value="tRNA_NucTransf2"/>
</dbReference>
<comment type="function">
    <text evidence="10">Catalyzes the addition and repair of the essential 3'-terminal CCA sequence in tRNAs without using a nucleic acid template. Adds these three nucleotides in the order of C, C, and A to the tRNA nucleotide-73, using CTP and ATP as substrates and producing inorganic pyrophosphate. tRNA 3'-terminal CCA addition is required both for tRNA processing and repair. Also involved in tRNA surveillance by mediating tandem CCA addition to generate a CCACCA at the 3' terminus of unstable tRNAs. While stable tRNAs receive only 3'-terminal CCA, unstable tRNAs are marked with CCACCA and rapidly degraded.</text>
</comment>
<dbReference type="GO" id="GO:0005524">
    <property type="term" value="F:ATP binding"/>
    <property type="evidence" value="ECO:0007669"/>
    <property type="project" value="UniProtKB-UniRule"/>
</dbReference>
<evidence type="ECO:0000259" key="13">
    <source>
        <dbReference type="Pfam" id="PF21133"/>
    </source>
</evidence>
<dbReference type="NCBIfam" id="TIGR03671">
    <property type="entry name" value="cca_archaeal"/>
    <property type="match status" value="1"/>
</dbReference>
<feature type="binding site" evidence="10">
    <location>
        <position position="165"/>
    </location>
    <ligand>
        <name>CTP</name>
        <dbReference type="ChEBI" id="CHEBI:37563"/>
    </ligand>
</feature>
<dbReference type="SUPFAM" id="SSF55003">
    <property type="entry name" value="PAP/Archaeal CCA-adding enzyme, C-terminal domain"/>
    <property type="match status" value="1"/>
</dbReference>
<dbReference type="InterPro" id="IPR002934">
    <property type="entry name" value="Polymerase_NTP_transf_dom"/>
</dbReference>
<keyword evidence="1 10" id="KW-0808">Transferase</keyword>
<evidence type="ECO:0000256" key="1">
    <source>
        <dbReference type="ARBA" id="ARBA00022679"/>
    </source>
</evidence>
<dbReference type="Pfam" id="PF09249">
    <property type="entry name" value="tRNA_NucTransf2"/>
    <property type="match status" value="1"/>
</dbReference>
<evidence type="ECO:0000256" key="6">
    <source>
        <dbReference type="ARBA" id="ARBA00022800"/>
    </source>
</evidence>
<feature type="binding site" evidence="10">
    <location>
        <position position="70"/>
    </location>
    <ligand>
        <name>Mg(2+)</name>
        <dbReference type="ChEBI" id="CHEBI:18420"/>
    </ligand>
</feature>
<feature type="binding site" evidence="10">
    <location>
        <position position="122"/>
    </location>
    <ligand>
        <name>Mg(2+)</name>
        <dbReference type="ChEBI" id="CHEBI:18420"/>
    </ligand>
</feature>
<evidence type="ECO:0000256" key="9">
    <source>
        <dbReference type="ARBA" id="ARBA00022884"/>
    </source>
</evidence>
<feature type="binding site" evidence="10">
    <location>
        <position position="165"/>
    </location>
    <ligand>
        <name>ATP</name>
        <dbReference type="ChEBI" id="CHEBI:30616"/>
    </ligand>
</feature>
<evidence type="ECO:0000256" key="7">
    <source>
        <dbReference type="ARBA" id="ARBA00022840"/>
    </source>
</evidence>
<feature type="binding site" evidence="10">
    <location>
        <position position="56"/>
    </location>
    <ligand>
        <name>ATP</name>
        <dbReference type="ChEBI" id="CHEBI:30616"/>
    </ligand>
</feature>
<keyword evidence="7 10" id="KW-0067">ATP-binding</keyword>
<feature type="binding site" evidence="10">
    <location>
        <position position="56"/>
    </location>
    <ligand>
        <name>CTP</name>
        <dbReference type="ChEBI" id="CHEBI:37563"/>
    </ligand>
</feature>
<name>A0A7C4JLE0_STAMA</name>
<accession>A0A7C4JLE0</accession>
<keyword evidence="9 10" id="KW-0694">RNA-binding</keyword>
<dbReference type="GO" id="GO:0004810">
    <property type="term" value="F:CCA tRNA nucleotidyltransferase activity"/>
    <property type="evidence" value="ECO:0007669"/>
    <property type="project" value="UniProtKB-UniRule"/>
</dbReference>
<dbReference type="InterPro" id="IPR042090">
    <property type="entry name" value="CCA_tRNA_nucleotrans_2"/>
</dbReference>
<evidence type="ECO:0000256" key="5">
    <source>
        <dbReference type="ARBA" id="ARBA00022741"/>
    </source>
</evidence>
<dbReference type="InterPro" id="IPR006116">
    <property type="entry name" value="NT_2-5OAS_ClassI-CCAase"/>
</dbReference>
<dbReference type="CDD" id="cd05400">
    <property type="entry name" value="NT_2-5OAS_ClassI-CCAase"/>
    <property type="match status" value="1"/>
</dbReference>
<comment type="catalytic activity">
    <reaction evidence="10">
        <text>a tRNA precursor + 2 CTP + ATP = a tRNA with a 3' CCA end + 3 diphosphate</text>
        <dbReference type="Rhea" id="RHEA:14433"/>
        <dbReference type="Rhea" id="RHEA-COMP:10465"/>
        <dbReference type="Rhea" id="RHEA-COMP:10468"/>
        <dbReference type="ChEBI" id="CHEBI:30616"/>
        <dbReference type="ChEBI" id="CHEBI:33019"/>
        <dbReference type="ChEBI" id="CHEBI:37563"/>
        <dbReference type="ChEBI" id="CHEBI:74896"/>
        <dbReference type="ChEBI" id="CHEBI:83071"/>
        <dbReference type="EC" id="2.7.7.72"/>
    </reaction>
</comment>
<dbReference type="InterPro" id="IPR011068">
    <property type="entry name" value="NuclTrfase_I-like_C"/>
</dbReference>
<comment type="catalytic activity">
    <reaction evidence="10">
        <text>a tRNA with a 3' CCA end + 2 CTP + ATP = a tRNA with a 3' CCACCA end + 3 diphosphate</text>
        <dbReference type="Rhea" id="RHEA:76235"/>
        <dbReference type="Rhea" id="RHEA-COMP:10468"/>
        <dbReference type="Rhea" id="RHEA-COMP:18655"/>
        <dbReference type="ChEBI" id="CHEBI:30616"/>
        <dbReference type="ChEBI" id="CHEBI:33019"/>
        <dbReference type="ChEBI" id="CHEBI:37563"/>
        <dbReference type="ChEBI" id="CHEBI:83071"/>
        <dbReference type="ChEBI" id="CHEBI:195187"/>
    </reaction>
</comment>
<dbReference type="PANTHER" id="PTHR39643">
    <property type="entry name" value="CCA-ADDING ENZYME"/>
    <property type="match status" value="1"/>
</dbReference>
<dbReference type="GO" id="GO:0042245">
    <property type="term" value="P:RNA repair"/>
    <property type="evidence" value="ECO:0007669"/>
    <property type="project" value="UniProtKB-KW"/>
</dbReference>
<evidence type="ECO:0000313" key="14">
    <source>
        <dbReference type="EMBL" id="HGQ73956.1"/>
    </source>
</evidence>
<dbReference type="Gene3D" id="3.30.460.10">
    <property type="entry name" value="Beta Polymerase, domain 2"/>
    <property type="match status" value="1"/>
</dbReference>
<dbReference type="InterPro" id="IPR008229">
    <property type="entry name" value="CCA-adding_arc"/>
</dbReference>
<evidence type="ECO:0000256" key="8">
    <source>
        <dbReference type="ARBA" id="ARBA00022842"/>
    </source>
</evidence>
<dbReference type="SUPFAM" id="SSF81301">
    <property type="entry name" value="Nucleotidyltransferase"/>
    <property type="match status" value="1"/>
</dbReference>
<dbReference type="Pfam" id="PF01909">
    <property type="entry name" value="NTP_transf_2"/>
    <property type="match status" value="1"/>
</dbReference>
<organism evidence="14">
    <name type="scientific">Staphylothermus marinus</name>
    <dbReference type="NCBI Taxonomy" id="2280"/>
    <lineage>
        <taxon>Archaea</taxon>
        <taxon>Thermoproteota</taxon>
        <taxon>Thermoprotei</taxon>
        <taxon>Desulfurococcales</taxon>
        <taxon>Desulfurococcaceae</taxon>
        <taxon>Staphylothermus</taxon>
    </lineage>
</organism>
<feature type="domain" description="Polymerase nucleotidyl transferase" evidence="11">
    <location>
        <begin position="36"/>
        <end position="145"/>
    </location>
</feature>
<evidence type="ECO:0000256" key="2">
    <source>
        <dbReference type="ARBA" id="ARBA00022694"/>
    </source>
</evidence>
<dbReference type="Pfam" id="PF21133">
    <property type="entry name" value="CAA_C"/>
    <property type="match status" value="1"/>
</dbReference>
<feature type="binding site" evidence="10">
    <location>
        <position position="174"/>
    </location>
    <ligand>
        <name>ATP</name>
        <dbReference type="ChEBI" id="CHEBI:30616"/>
    </ligand>
</feature>
<comment type="subunit">
    <text evidence="10">Homodimer.</text>
</comment>
<dbReference type="InterPro" id="IPR043519">
    <property type="entry name" value="NT_sf"/>
</dbReference>
<keyword evidence="3 10" id="KW-0548">Nucleotidyltransferase</keyword>
<feature type="domain" description="CCA-adding enzyme C-terminal" evidence="13">
    <location>
        <begin position="300"/>
        <end position="422"/>
    </location>
</feature>
<evidence type="ECO:0000256" key="10">
    <source>
        <dbReference type="HAMAP-Rule" id="MF_01264"/>
    </source>
</evidence>
<evidence type="ECO:0000256" key="4">
    <source>
        <dbReference type="ARBA" id="ARBA00022723"/>
    </source>
</evidence>
<reference evidence="14" key="1">
    <citation type="journal article" date="2020" name="mSystems">
        <title>Genome- and Community-Level Interaction Insights into Carbon Utilization and Element Cycling Functions of Hydrothermarchaeota in Hydrothermal Sediment.</title>
        <authorList>
            <person name="Zhou Z."/>
            <person name="Liu Y."/>
            <person name="Xu W."/>
            <person name="Pan J."/>
            <person name="Luo Z.H."/>
            <person name="Li M."/>
        </authorList>
    </citation>
    <scope>NUCLEOTIDE SEQUENCE [LARGE SCALE GENOMIC DNA]</scope>
    <source>
        <strain evidence="14">SpSt-648</strain>
    </source>
</reference>
<keyword evidence="2 10" id="KW-0819">tRNA processing</keyword>
<keyword evidence="5 10" id="KW-0547">Nucleotide-binding</keyword>
<comment type="cofactor">
    <cofactor evidence="10">
        <name>Mg(2+)</name>
        <dbReference type="ChEBI" id="CHEBI:18420"/>
    </cofactor>
</comment>